<name>A0A815ST60_9BILA</name>
<evidence type="ECO:0000313" key="2">
    <source>
        <dbReference type="EMBL" id="CAF1492900.1"/>
    </source>
</evidence>
<gene>
    <name evidence="2" type="ORF">SEV965_LOCUS35667</name>
</gene>
<reference evidence="2" key="1">
    <citation type="submission" date="2021-02" db="EMBL/GenBank/DDBJ databases">
        <authorList>
            <person name="Nowell W R."/>
        </authorList>
    </citation>
    <scope>NUCLEOTIDE SEQUENCE</scope>
</reference>
<accession>A0A815ST60</accession>
<keyword evidence="1" id="KW-0812">Transmembrane</keyword>
<feature type="transmembrane region" description="Helical" evidence="1">
    <location>
        <begin position="52"/>
        <end position="77"/>
    </location>
</feature>
<keyword evidence="1" id="KW-0472">Membrane</keyword>
<protein>
    <submittedName>
        <fullName evidence="2">Uncharacterized protein</fullName>
    </submittedName>
</protein>
<evidence type="ECO:0000256" key="1">
    <source>
        <dbReference type="SAM" id="Phobius"/>
    </source>
</evidence>
<keyword evidence="1" id="KW-1133">Transmembrane helix</keyword>
<dbReference type="AlphaFoldDB" id="A0A815ST60"/>
<comment type="caution">
    <text evidence="2">The sequence shown here is derived from an EMBL/GenBank/DDBJ whole genome shotgun (WGS) entry which is preliminary data.</text>
</comment>
<sequence length="92" mass="10756">MLVRFFPTTNLGDIIDEVMVERWTQVTKYEAYYKVCQPLKCVSTYSGRLDMLYVITILTALFGGLSVSFRVISPVLIKVYVRRRLFIRENIP</sequence>
<dbReference type="Proteomes" id="UP000663889">
    <property type="component" value="Unassembled WGS sequence"/>
</dbReference>
<dbReference type="EMBL" id="CAJNOU010005952">
    <property type="protein sequence ID" value="CAF1492900.1"/>
    <property type="molecule type" value="Genomic_DNA"/>
</dbReference>
<proteinExistence type="predicted"/>
<evidence type="ECO:0000313" key="3">
    <source>
        <dbReference type="Proteomes" id="UP000663889"/>
    </source>
</evidence>
<feature type="non-terminal residue" evidence="2">
    <location>
        <position position="92"/>
    </location>
</feature>
<organism evidence="2 3">
    <name type="scientific">Rotaria sordida</name>
    <dbReference type="NCBI Taxonomy" id="392033"/>
    <lineage>
        <taxon>Eukaryota</taxon>
        <taxon>Metazoa</taxon>
        <taxon>Spiralia</taxon>
        <taxon>Gnathifera</taxon>
        <taxon>Rotifera</taxon>
        <taxon>Eurotatoria</taxon>
        <taxon>Bdelloidea</taxon>
        <taxon>Philodinida</taxon>
        <taxon>Philodinidae</taxon>
        <taxon>Rotaria</taxon>
    </lineage>
</organism>